<sequence length="359" mass="40575">KRIRFRRILVGNGRFIAIPYIEEEKLIHGNFEPNNEHGRDEAGHGDGEVGNVIGERDLFGDGDGDNGDNNDDGGAGQGEGEHGIETEAYQLGKELTEKWDLPNLKEKNKRVPTKEYVYDLTDRHRRSGQLLDKKQTLRRIVRTNLILGRLDLKNVDTTKLIVSPHDKIYRVLSRERVWKSQAIVFFLRDYSGSMSGDPTKIVVEQHLMIYSWLLFKYEKLVIPRFIVHDLSAKEVPVKAYFVINTAGGTAISSGLKKINDIVESEGLAKNYNIYVFQGTDGDDGGTEIDTIAEIEKILGYANRMGVTILRYSPERKTTYEEYIEAGGFPDREDVFRAQIMSSSGVTDDANEETVKKLIS</sequence>
<dbReference type="InterPro" id="IPR006698">
    <property type="entry name" value="UPF0229"/>
</dbReference>
<evidence type="ECO:0000313" key="2">
    <source>
        <dbReference type="EMBL" id="OGN07698.1"/>
    </source>
</evidence>
<feature type="compositionally biased region" description="Acidic residues" evidence="1">
    <location>
        <begin position="60"/>
        <end position="71"/>
    </location>
</feature>
<feature type="compositionally biased region" description="Basic and acidic residues" evidence="1">
    <location>
        <begin position="34"/>
        <end position="47"/>
    </location>
</feature>
<protein>
    <recommendedName>
        <fullName evidence="4">VWFA domain-containing protein</fullName>
    </recommendedName>
</protein>
<proteinExistence type="predicted"/>
<evidence type="ECO:0000256" key="1">
    <source>
        <dbReference type="SAM" id="MobiDB-lite"/>
    </source>
</evidence>
<dbReference type="Pfam" id="PF04285">
    <property type="entry name" value="DUF444"/>
    <property type="match status" value="1"/>
</dbReference>
<organism evidence="2 3">
    <name type="scientific">Candidatus Yanofskybacteria bacterium RIFCSPHIGHO2_02_FULL_39_10</name>
    <dbReference type="NCBI Taxonomy" id="1802674"/>
    <lineage>
        <taxon>Bacteria</taxon>
        <taxon>Candidatus Yanofskyibacteriota</taxon>
    </lineage>
</organism>
<gene>
    <name evidence="2" type="ORF">A3C61_02870</name>
</gene>
<accession>A0A1F8F4V6</accession>
<dbReference type="PANTHER" id="PTHR30510:SF2">
    <property type="entry name" value="UPF0229 PROTEIN YEAH"/>
    <property type="match status" value="1"/>
</dbReference>
<dbReference type="PANTHER" id="PTHR30510">
    <property type="entry name" value="UPF0229 PROTEIN YEAH"/>
    <property type="match status" value="1"/>
</dbReference>
<evidence type="ECO:0008006" key="4">
    <source>
        <dbReference type="Google" id="ProtNLM"/>
    </source>
</evidence>
<dbReference type="EMBL" id="MGJO01000066">
    <property type="protein sequence ID" value="OGN07698.1"/>
    <property type="molecule type" value="Genomic_DNA"/>
</dbReference>
<dbReference type="AlphaFoldDB" id="A0A1F8F4V6"/>
<dbReference type="Proteomes" id="UP000178908">
    <property type="component" value="Unassembled WGS sequence"/>
</dbReference>
<feature type="non-terminal residue" evidence="2">
    <location>
        <position position="1"/>
    </location>
</feature>
<evidence type="ECO:0000313" key="3">
    <source>
        <dbReference type="Proteomes" id="UP000178908"/>
    </source>
</evidence>
<dbReference type="InterPro" id="IPR036465">
    <property type="entry name" value="vWFA_dom_sf"/>
</dbReference>
<comment type="caution">
    <text evidence="2">The sequence shown here is derived from an EMBL/GenBank/DDBJ whole genome shotgun (WGS) entry which is preliminary data.</text>
</comment>
<dbReference type="SUPFAM" id="SSF53300">
    <property type="entry name" value="vWA-like"/>
    <property type="match status" value="1"/>
</dbReference>
<feature type="region of interest" description="Disordered" evidence="1">
    <location>
        <begin position="32"/>
        <end position="81"/>
    </location>
</feature>
<reference evidence="2 3" key="1">
    <citation type="journal article" date="2016" name="Nat. Commun.">
        <title>Thousands of microbial genomes shed light on interconnected biogeochemical processes in an aquifer system.</title>
        <authorList>
            <person name="Anantharaman K."/>
            <person name="Brown C.T."/>
            <person name="Hug L.A."/>
            <person name="Sharon I."/>
            <person name="Castelle C.J."/>
            <person name="Probst A.J."/>
            <person name="Thomas B.C."/>
            <person name="Singh A."/>
            <person name="Wilkins M.J."/>
            <person name="Karaoz U."/>
            <person name="Brodie E.L."/>
            <person name="Williams K.H."/>
            <person name="Hubbard S.S."/>
            <person name="Banfield J.F."/>
        </authorList>
    </citation>
    <scope>NUCLEOTIDE SEQUENCE [LARGE SCALE GENOMIC DNA]</scope>
</reference>
<name>A0A1F8F4V6_9BACT</name>